<evidence type="ECO:0000313" key="3">
    <source>
        <dbReference type="Proteomes" id="UP001159363"/>
    </source>
</evidence>
<organism evidence="2 3">
    <name type="scientific">Dryococelus australis</name>
    <dbReference type="NCBI Taxonomy" id="614101"/>
    <lineage>
        <taxon>Eukaryota</taxon>
        <taxon>Metazoa</taxon>
        <taxon>Ecdysozoa</taxon>
        <taxon>Arthropoda</taxon>
        <taxon>Hexapoda</taxon>
        <taxon>Insecta</taxon>
        <taxon>Pterygota</taxon>
        <taxon>Neoptera</taxon>
        <taxon>Polyneoptera</taxon>
        <taxon>Phasmatodea</taxon>
        <taxon>Verophasmatodea</taxon>
        <taxon>Anareolatae</taxon>
        <taxon>Phasmatidae</taxon>
        <taxon>Eurycanthinae</taxon>
        <taxon>Dryococelus</taxon>
    </lineage>
</organism>
<accession>A0ABQ9I9B4</accession>
<keyword evidence="3" id="KW-1185">Reference proteome</keyword>
<evidence type="ECO:0000313" key="2">
    <source>
        <dbReference type="EMBL" id="KAJ8893062.1"/>
    </source>
</evidence>
<protein>
    <recommendedName>
        <fullName evidence="1">TTF-type domain-containing protein</fullName>
    </recommendedName>
</protein>
<comment type="caution">
    <text evidence="2">The sequence shown here is derived from an EMBL/GenBank/DDBJ whole genome shotgun (WGS) entry which is preliminary data.</text>
</comment>
<evidence type="ECO:0000259" key="1">
    <source>
        <dbReference type="SMART" id="SM00597"/>
    </source>
</evidence>
<feature type="domain" description="TTF-type" evidence="1">
    <location>
        <begin position="56"/>
        <end position="144"/>
    </location>
</feature>
<reference evidence="2 3" key="1">
    <citation type="submission" date="2023-02" db="EMBL/GenBank/DDBJ databases">
        <title>LHISI_Scaffold_Assembly.</title>
        <authorList>
            <person name="Stuart O.P."/>
            <person name="Cleave R."/>
            <person name="Magrath M.J.L."/>
            <person name="Mikheyev A.S."/>
        </authorList>
    </citation>
    <scope>NUCLEOTIDE SEQUENCE [LARGE SCALE GENOMIC DNA]</scope>
    <source>
        <strain evidence="2">Daus_M_001</strain>
        <tissue evidence="2">Leg muscle</tissue>
    </source>
</reference>
<dbReference type="Proteomes" id="UP001159363">
    <property type="component" value="Chromosome 2"/>
</dbReference>
<dbReference type="EMBL" id="JARBHB010000002">
    <property type="protein sequence ID" value="KAJ8893062.1"/>
    <property type="molecule type" value="Genomic_DNA"/>
</dbReference>
<dbReference type="InterPro" id="IPR006580">
    <property type="entry name" value="Znf_TTF"/>
</dbReference>
<dbReference type="SMART" id="SM00597">
    <property type="entry name" value="ZnF_TTF"/>
    <property type="match status" value="1"/>
</dbReference>
<sequence>MLINLLPPFRQLIASVYYFIKKFVGQTINDHIKCNILTIACVPDENLDFSCRYISGQIRFSFSWLKRYTWLAYSNSKDSTYCKVCMAFAPEEVGMSNSQYTEQLIRNGFCGWKKAIERFEAHQKTNYCQATLKAHDFLNIMHGGKKCY</sequence>
<gene>
    <name evidence="2" type="ORF">PR048_005643</name>
</gene>
<proteinExistence type="predicted"/>
<name>A0ABQ9I9B4_9NEOP</name>